<dbReference type="AlphaFoldDB" id="A0A1I6HI88"/>
<dbReference type="RefSeq" id="WP_092857772.1">
    <property type="nucleotide sequence ID" value="NZ_FOYU01000003.1"/>
</dbReference>
<dbReference type="Pfam" id="PF06611">
    <property type="entry name" value="DUF1145"/>
    <property type="match status" value="1"/>
</dbReference>
<feature type="transmembrane region" description="Helical" evidence="1">
    <location>
        <begin position="6"/>
        <end position="25"/>
    </location>
</feature>
<dbReference type="EMBL" id="FOYU01000003">
    <property type="protein sequence ID" value="SFR54040.1"/>
    <property type="molecule type" value="Genomic_DNA"/>
</dbReference>
<keyword evidence="3" id="KW-1185">Reference proteome</keyword>
<evidence type="ECO:0000313" key="3">
    <source>
        <dbReference type="Proteomes" id="UP000199424"/>
    </source>
</evidence>
<gene>
    <name evidence="2" type="ORF">SAMN04488070_1807</name>
</gene>
<organism evidence="2 3">
    <name type="scientific">Pseudidiomarina maritima</name>
    <dbReference type="NCBI Taxonomy" id="519453"/>
    <lineage>
        <taxon>Bacteria</taxon>
        <taxon>Pseudomonadati</taxon>
        <taxon>Pseudomonadota</taxon>
        <taxon>Gammaproteobacteria</taxon>
        <taxon>Alteromonadales</taxon>
        <taxon>Idiomarinaceae</taxon>
        <taxon>Pseudidiomarina</taxon>
    </lineage>
</organism>
<dbReference type="Proteomes" id="UP000199424">
    <property type="component" value="Unassembled WGS sequence"/>
</dbReference>
<keyword evidence="1" id="KW-1133">Transmembrane helix</keyword>
<reference evidence="3" key="1">
    <citation type="submission" date="2016-10" db="EMBL/GenBank/DDBJ databases">
        <authorList>
            <person name="Varghese N."/>
            <person name="Submissions S."/>
        </authorList>
    </citation>
    <scope>NUCLEOTIDE SEQUENCE [LARGE SCALE GENOMIC DNA]</scope>
    <source>
        <strain evidence="3">CGMCC 1.7285</strain>
    </source>
</reference>
<evidence type="ECO:0000256" key="1">
    <source>
        <dbReference type="SAM" id="Phobius"/>
    </source>
</evidence>
<name>A0A1I6HI88_9GAMM</name>
<keyword evidence="1" id="KW-0812">Transmembrane</keyword>
<keyword evidence="1" id="KW-0472">Membrane</keyword>
<feature type="transmembrane region" description="Helical" evidence="1">
    <location>
        <begin position="32"/>
        <end position="56"/>
    </location>
</feature>
<protein>
    <recommendedName>
        <fullName evidence="4">DUF1145 domain-containing protein</fullName>
    </recommendedName>
</protein>
<sequence>MGIAVWLGRLIFAVIWGVMLANLVAPFEGKGFAFFLFLMVLLIALHLLQLLMFATVNKEHIQWRRGDYWQVIFFGVIGWLAIVRAQPARTQTKAEQTNDES</sequence>
<dbReference type="PANTHER" id="PTHR38775:SF1">
    <property type="entry name" value="INNER MEMBRANE PROTEIN"/>
    <property type="match status" value="1"/>
</dbReference>
<feature type="transmembrane region" description="Helical" evidence="1">
    <location>
        <begin position="68"/>
        <end position="85"/>
    </location>
</feature>
<evidence type="ECO:0000313" key="2">
    <source>
        <dbReference type="EMBL" id="SFR54040.1"/>
    </source>
</evidence>
<accession>A0A1I6HI88</accession>
<evidence type="ECO:0008006" key="4">
    <source>
        <dbReference type="Google" id="ProtNLM"/>
    </source>
</evidence>
<proteinExistence type="predicted"/>
<dbReference type="PANTHER" id="PTHR38775">
    <property type="entry name" value="INNER MEMBRANE PROTEIN-RELATED"/>
    <property type="match status" value="1"/>
</dbReference>
<dbReference type="InterPro" id="IPR009525">
    <property type="entry name" value="DUF1145"/>
</dbReference>